<protein>
    <submittedName>
        <fullName evidence="1">Uncharacterized protein</fullName>
    </submittedName>
</protein>
<evidence type="ECO:0000313" key="1">
    <source>
        <dbReference type="EMBL" id="KKL77860.1"/>
    </source>
</evidence>
<accession>A0A0F9H864</accession>
<gene>
    <name evidence="1" type="ORF">LCGC14_2030700</name>
</gene>
<dbReference type="AlphaFoldDB" id="A0A0F9H864"/>
<comment type="caution">
    <text evidence="1">The sequence shown here is derived from an EMBL/GenBank/DDBJ whole genome shotgun (WGS) entry which is preliminary data.</text>
</comment>
<dbReference type="EMBL" id="LAZR01023630">
    <property type="protein sequence ID" value="KKL77860.1"/>
    <property type="molecule type" value="Genomic_DNA"/>
</dbReference>
<name>A0A0F9H864_9ZZZZ</name>
<sequence>MKNIPTVFNKVAYFYAANQNKGTITISDRMNV</sequence>
<proteinExistence type="predicted"/>
<organism evidence="1">
    <name type="scientific">marine sediment metagenome</name>
    <dbReference type="NCBI Taxonomy" id="412755"/>
    <lineage>
        <taxon>unclassified sequences</taxon>
        <taxon>metagenomes</taxon>
        <taxon>ecological metagenomes</taxon>
    </lineage>
</organism>
<reference evidence="1" key="1">
    <citation type="journal article" date="2015" name="Nature">
        <title>Complex archaea that bridge the gap between prokaryotes and eukaryotes.</title>
        <authorList>
            <person name="Spang A."/>
            <person name="Saw J.H."/>
            <person name="Jorgensen S.L."/>
            <person name="Zaremba-Niedzwiedzka K."/>
            <person name="Martijn J."/>
            <person name="Lind A.E."/>
            <person name="van Eijk R."/>
            <person name="Schleper C."/>
            <person name="Guy L."/>
            <person name="Ettema T.J."/>
        </authorList>
    </citation>
    <scope>NUCLEOTIDE SEQUENCE</scope>
</reference>